<dbReference type="SUPFAM" id="SSF53383">
    <property type="entry name" value="PLP-dependent transferases"/>
    <property type="match status" value="1"/>
</dbReference>
<keyword evidence="5" id="KW-0456">Lyase</keyword>
<accession>C9L9G6</accession>
<keyword evidence="9" id="KW-1185">Reference proteome</keyword>
<evidence type="ECO:0000256" key="1">
    <source>
        <dbReference type="ARBA" id="ARBA00001933"/>
    </source>
</evidence>
<dbReference type="Gene3D" id="3.90.100.10">
    <property type="entry name" value="Orn/Lys/Arg decarboxylase, C-terminal domain"/>
    <property type="match status" value="1"/>
</dbReference>
<keyword evidence="3" id="KW-0210">Decarboxylase</keyword>
<dbReference type="HOGENOM" id="CLU_025925_1_1_9"/>
<dbReference type="SUPFAM" id="SSF55904">
    <property type="entry name" value="Ornithine decarboxylase C-terminal domain"/>
    <property type="match status" value="1"/>
</dbReference>
<dbReference type="InterPro" id="IPR015424">
    <property type="entry name" value="PyrdxlP-dep_Trfase"/>
</dbReference>
<dbReference type="AlphaFoldDB" id="C9L9G6"/>
<evidence type="ECO:0000256" key="5">
    <source>
        <dbReference type="ARBA" id="ARBA00023239"/>
    </source>
</evidence>
<name>C9L9G6_BLAHA</name>
<evidence type="ECO:0000259" key="6">
    <source>
        <dbReference type="Pfam" id="PF01276"/>
    </source>
</evidence>
<comment type="caution">
    <text evidence="8">The sequence shown here is derived from an EMBL/GenBank/DDBJ whole genome shotgun (WGS) entry which is preliminary data.</text>
</comment>
<dbReference type="Gene3D" id="3.40.640.10">
    <property type="entry name" value="Type I PLP-dependent aspartate aminotransferase-like (Major domain)"/>
    <property type="match status" value="1"/>
</dbReference>
<evidence type="ECO:0000256" key="3">
    <source>
        <dbReference type="ARBA" id="ARBA00022793"/>
    </source>
</evidence>
<protein>
    <submittedName>
        <fullName evidence="8">Orn/Lys/Arg decarboxylase, major domain protein</fullName>
    </submittedName>
</protein>
<comment type="similarity">
    <text evidence="2">Belongs to the Orn/Lys/Arg decarboxylase class-I family.</text>
</comment>
<evidence type="ECO:0000256" key="2">
    <source>
        <dbReference type="ARBA" id="ARBA00010671"/>
    </source>
</evidence>
<evidence type="ECO:0000313" key="8">
    <source>
        <dbReference type="EMBL" id="EEX21312.1"/>
    </source>
</evidence>
<dbReference type="GO" id="GO:0016831">
    <property type="term" value="F:carboxy-lyase activity"/>
    <property type="evidence" value="ECO:0007669"/>
    <property type="project" value="UniProtKB-KW"/>
</dbReference>
<gene>
    <name evidence="8" type="ORF">BLAHAN_06049</name>
</gene>
<dbReference type="STRING" id="537007.BLAHAN_06049"/>
<dbReference type="Pfam" id="PF03711">
    <property type="entry name" value="OKR_DC_1_C"/>
    <property type="match status" value="1"/>
</dbReference>
<feature type="domain" description="Orn/Lys/Arg decarboxylase C-terminal" evidence="7">
    <location>
        <begin position="411"/>
        <end position="453"/>
    </location>
</feature>
<reference evidence="8" key="1">
    <citation type="submission" date="2009-09" db="EMBL/GenBank/DDBJ databases">
        <authorList>
            <person name="Weinstock G."/>
            <person name="Sodergren E."/>
            <person name="Clifton S."/>
            <person name="Fulton L."/>
            <person name="Fulton B."/>
            <person name="Courtney L."/>
            <person name="Fronick C."/>
            <person name="Harrison M."/>
            <person name="Strong C."/>
            <person name="Farmer C."/>
            <person name="Delahaunty K."/>
            <person name="Markovic C."/>
            <person name="Hall O."/>
            <person name="Minx P."/>
            <person name="Tomlinson C."/>
            <person name="Mitreva M."/>
            <person name="Nelson J."/>
            <person name="Hou S."/>
            <person name="Wollam A."/>
            <person name="Pepin K.H."/>
            <person name="Johnson M."/>
            <person name="Bhonagiri V."/>
            <person name="Nash W.E."/>
            <person name="Warren W."/>
            <person name="Chinwalla A."/>
            <person name="Mardis E.R."/>
            <person name="Wilson R.K."/>
        </authorList>
    </citation>
    <scope>NUCLEOTIDE SEQUENCE [LARGE SCALE GENOMIC DNA]</scope>
    <source>
        <strain evidence="8">DSM 20583</strain>
    </source>
</reference>
<organism evidence="8 9">
    <name type="scientific">Blautia hansenii DSM 20583</name>
    <dbReference type="NCBI Taxonomy" id="537007"/>
    <lineage>
        <taxon>Bacteria</taxon>
        <taxon>Bacillati</taxon>
        <taxon>Bacillota</taxon>
        <taxon>Clostridia</taxon>
        <taxon>Lachnospirales</taxon>
        <taxon>Lachnospiraceae</taxon>
        <taxon>Blautia</taxon>
    </lineage>
</organism>
<dbReference type="InterPro" id="IPR015421">
    <property type="entry name" value="PyrdxlP-dep_Trfase_major"/>
</dbReference>
<dbReference type="InterPro" id="IPR000310">
    <property type="entry name" value="Orn/Lys/Arg_deCO2ase_major_dom"/>
</dbReference>
<sequence length="485" mass="55024">MKMRIEESREYMKYLDEALYEYSQTDFYPFHMPGHKRNFLPDTMKNFYDIDITEITDFDNLHHAEGILKENQQLAASLYGADFTYFLINGSTAGILAAVSACTKRNGKLLMVRNCHKAVYHAAYLRGLKTTYLYPSYEPTCGLNGRILPADVEKALEKDRDIQAVLITSPTYEGIVSDVKSIAEIVHKYNISLIVDEAHGAHFSFHDGFPVSALDLGADVVIHSLHKTLPSPTQTALLHVKGKRIDINKVETFLGIYQTSSPSYVLMGGISACLRFIKEKGEEAFEEYVDNLKECRLQLSKMKSLRMLEQELGNTYSAFDISKLVISTVGTGISGVKLHDILRGKYHLEMEMEAENYVIALTGVLDNKEGFERLTQAFLEIDAGLSRSFEPKFCFEDSSKVFRAEQACPIYEGMEGKKQRVLFSESEGLISGEYAYLYPPGIPLLTPGEKIDRQFLEQALKWKKQGIYLQGLQDYTQEFIWVLDR</sequence>
<dbReference type="Proteomes" id="UP000003755">
    <property type="component" value="Unassembled WGS sequence"/>
</dbReference>
<dbReference type="PANTHER" id="PTHR43277:SF4">
    <property type="entry name" value="ARGININE DECARBOXYLASE"/>
    <property type="match status" value="1"/>
</dbReference>
<dbReference type="InterPro" id="IPR052357">
    <property type="entry name" value="Orn_Lys_Arg_decarboxylase-I"/>
</dbReference>
<proteinExistence type="inferred from homology"/>
<dbReference type="PANTHER" id="PTHR43277">
    <property type="entry name" value="ARGININE DECARBOXYLASE"/>
    <property type="match status" value="1"/>
</dbReference>
<keyword evidence="4" id="KW-0663">Pyridoxal phosphate</keyword>
<dbReference type="EMBL" id="ABYU02000027">
    <property type="protein sequence ID" value="EEX21312.1"/>
    <property type="molecule type" value="Genomic_DNA"/>
</dbReference>
<dbReference type="KEGG" id="bhan:CGC63_14555"/>
<dbReference type="InterPro" id="IPR008286">
    <property type="entry name" value="Prn/Lys/Arg_de-COase_C"/>
</dbReference>
<feature type="domain" description="Orn/Lys/Arg decarboxylases family 1 pyridoxal-P attachment site" evidence="6">
    <location>
        <begin position="17"/>
        <end position="307"/>
    </location>
</feature>
<dbReference type="Pfam" id="PF01276">
    <property type="entry name" value="OKR_DC_1"/>
    <property type="match status" value="1"/>
</dbReference>
<comment type="cofactor">
    <cofactor evidence="1">
        <name>pyridoxal 5'-phosphate</name>
        <dbReference type="ChEBI" id="CHEBI:597326"/>
    </cofactor>
</comment>
<evidence type="ECO:0000313" key="9">
    <source>
        <dbReference type="Proteomes" id="UP000003755"/>
    </source>
</evidence>
<dbReference type="eggNOG" id="COG1982">
    <property type="taxonomic scope" value="Bacteria"/>
</dbReference>
<evidence type="ECO:0000256" key="4">
    <source>
        <dbReference type="ARBA" id="ARBA00022898"/>
    </source>
</evidence>
<dbReference type="InterPro" id="IPR036633">
    <property type="entry name" value="Prn/Lys/Arg_de-COase_C_sf"/>
</dbReference>
<evidence type="ECO:0000259" key="7">
    <source>
        <dbReference type="Pfam" id="PF03711"/>
    </source>
</evidence>